<evidence type="ECO:0000256" key="6">
    <source>
        <dbReference type="ARBA" id="ARBA00022777"/>
    </source>
</evidence>
<dbReference type="InterPro" id="IPR035965">
    <property type="entry name" value="PAS-like_dom_sf"/>
</dbReference>
<dbReference type="InterPro" id="IPR004358">
    <property type="entry name" value="Sig_transdc_His_kin-like_C"/>
</dbReference>
<dbReference type="PRINTS" id="PR00344">
    <property type="entry name" value="BCTRLSENSOR"/>
</dbReference>
<dbReference type="Proteomes" id="UP001161691">
    <property type="component" value="Unassembled WGS sequence"/>
</dbReference>
<evidence type="ECO:0000256" key="8">
    <source>
        <dbReference type="ARBA" id="ARBA00023012"/>
    </source>
</evidence>
<dbReference type="Pfam" id="PF02518">
    <property type="entry name" value="HATPase_c"/>
    <property type="match status" value="1"/>
</dbReference>
<dbReference type="Gene3D" id="1.10.287.130">
    <property type="match status" value="1"/>
</dbReference>
<proteinExistence type="predicted"/>
<name>A0ABT6TEB8_9BACL</name>
<evidence type="ECO:0000259" key="9">
    <source>
        <dbReference type="PROSITE" id="PS50109"/>
    </source>
</evidence>
<dbReference type="InterPro" id="IPR015064">
    <property type="entry name" value="Sda"/>
</dbReference>
<dbReference type="EMBL" id="JAGRPV010000001">
    <property type="protein sequence ID" value="MDI4645183.1"/>
    <property type="molecule type" value="Genomic_DNA"/>
</dbReference>
<evidence type="ECO:0000256" key="4">
    <source>
        <dbReference type="ARBA" id="ARBA00022679"/>
    </source>
</evidence>
<keyword evidence="11" id="KW-1185">Reference proteome</keyword>
<dbReference type="Gene3D" id="3.30.565.10">
    <property type="entry name" value="Histidine kinase-like ATPase, C-terminal domain"/>
    <property type="match status" value="1"/>
</dbReference>
<gene>
    <name evidence="10" type="ORF">KB449_09440</name>
</gene>
<accession>A0ABT6TEB8</accession>
<dbReference type="InterPro" id="IPR000014">
    <property type="entry name" value="PAS"/>
</dbReference>
<dbReference type="SUPFAM" id="SSF55874">
    <property type="entry name" value="ATPase domain of HSP90 chaperone/DNA topoisomerase II/histidine kinase"/>
    <property type="match status" value="1"/>
</dbReference>
<evidence type="ECO:0000256" key="5">
    <source>
        <dbReference type="ARBA" id="ARBA00022741"/>
    </source>
</evidence>
<dbReference type="InterPro" id="IPR003661">
    <property type="entry name" value="HisK_dim/P_dom"/>
</dbReference>
<dbReference type="SUPFAM" id="SSF55785">
    <property type="entry name" value="PYP-like sensor domain (PAS domain)"/>
    <property type="match status" value="1"/>
</dbReference>
<dbReference type="SMART" id="SM00387">
    <property type="entry name" value="HATPase_c"/>
    <property type="match status" value="1"/>
</dbReference>
<dbReference type="InterPro" id="IPR005467">
    <property type="entry name" value="His_kinase_dom"/>
</dbReference>
<evidence type="ECO:0000313" key="10">
    <source>
        <dbReference type="EMBL" id="MDI4645183.1"/>
    </source>
</evidence>
<dbReference type="PANTHER" id="PTHR43065:SF10">
    <property type="entry name" value="PEROXIDE STRESS-ACTIVATED HISTIDINE KINASE MAK3"/>
    <property type="match status" value="1"/>
</dbReference>
<reference evidence="10" key="1">
    <citation type="submission" date="2023-04" db="EMBL/GenBank/DDBJ databases">
        <title>Comparative genomic analysis of Cohnella hashimotonis sp. nov., isolated from the International Space Station.</title>
        <authorList>
            <person name="Venkateswaran K."/>
            <person name="Simpson A."/>
        </authorList>
    </citation>
    <scope>NUCLEOTIDE SEQUENCE</scope>
    <source>
        <strain evidence="10">F6_2S_P_1</strain>
    </source>
</reference>
<keyword evidence="3" id="KW-0597">Phosphoprotein</keyword>
<dbReference type="Gene3D" id="3.30.450.20">
    <property type="entry name" value="PAS domain"/>
    <property type="match status" value="1"/>
</dbReference>
<comment type="caution">
    <text evidence="10">The sequence shown here is derived from an EMBL/GenBank/DDBJ whole genome shotgun (WGS) entry which is preliminary data.</text>
</comment>
<dbReference type="PROSITE" id="PS50109">
    <property type="entry name" value="HIS_KIN"/>
    <property type="match status" value="1"/>
</dbReference>
<dbReference type="InterPro" id="IPR036890">
    <property type="entry name" value="HATPase_C_sf"/>
</dbReference>
<dbReference type="Pfam" id="PF13426">
    <property type="entry name" value="PAS_9"/>
    <property type="match status" value="1"/>
</dbReference>
<dbReference type="InterPro" id="IPR036916">
    <property type="entry name" value="Sda_sf"/>
</dbReference>
<dbReference type="CDD" id="cd00075">
    <property type="entry name" value="HATPase"/>
    <property type="match status" value="1"/>
</dbReference>
<dbReference type="SUPFAM" id="SSF47384">
    <property type="entry name" value="Homodimeric domain of signal transducing histidine kinase"/>
    <property type="match status" value="1"/>
</dbReference>
<dbReference type="SMART" id="SM00091">
    <property type="entry name" value="PAS"/>
    <property type="match status" value="1"/>
</dbReference>
<dbReference type="Pfam" id="PF08970">
    <property type="entry name" value="Sda"/>
    <property type="match status" value="1"/>
</dbReference>
<dbReference type="InterPro" id="IPR036097">
    <property type="entry name" value="HisK_dim/P_sf"/>
</dbReference>
<evidence type="ECO:0000256" key="2">
    <source>
        <dbReference type="ARBA" id="ARBA00012438"/>
    </source>
</evidence>
<dbReference type="SUPFAM" id="SSF100985">
    <property type="entry name" value="Sporulation inhibitor Sda"/>
    <property type="match status" value="1"/>
</dbReference>
<sequence>MHSITDQELLTAYTTALESSLDIEFVKQIRNELLRRNILFDRREGSILTKMLGKAELDYDQLVKYSLEAIFVLQHWKVLYVNQTGFNFLGLSYPDEIIGVDIRHFLHPDDHGVFIEQFSNISGSNSAPVELVEQKMIRKDGEFIDVVIAAAPYVMGHETLIQLRVLDSTTRKAAEKRLSAAEKLSAIGQMAAGIAHEVRNPLTTVKGFVQLLQKQVSHSYFDIIVEELDNAIKTLNNLLQVAKPDLDDEPSVSIHLCPELDSLIFLFQEKLYNIKVTKIFLDQDKQISGKKNLLFKAFFNLIKNALESIEGKGELTIEHFYKDGFIHLKFKDSGVGIPEEQMKMLGTPFFSTKNDGTGMGLTQVFTTIHQHGGSINVTSKLGQGTTFHLHLPANHLYSEK</sequence>
<dbReference type="EC" id="2.7.13.3" evidence="2"/>
<dbReference type="NCBIfam" id="TIGR00229">
    <property type="entry name" value="sensory_box"/>
    <property type="match status" value="1"/>
</dbReference>
<keyword evidence="6" id="KW-0418">Kinase</keyword>
<protein>
    <recommendedName>
        <fullName evidence="2">histidine kinase</fullName>
        <ecNumber evidence="2">2.7.13.3</ecNumber>
    </recommendedName>
</protein>
<comment type="catalytic activity">
    <reaction evidence="1">
        <text>ATP + protein L-histidine = ADP + protein N-phospho-L-histidine.</text>
        <dbReference type="EC" id="2.7.13.3"/>
    </reaction>
</comment>
<dbReference type="CDD" id="cd00082">
    <property type="entry name" value="HisKA"/>
    <property type="match status" value="1"/>
</dbReference>
<keyword evidence="4" id="KW-0808">Transferase</keyword>
<feature type="domain" description="Histidine kinase" evidence="9">
    <location>
        <begin position="193"/>
        <end position="395"/>
    </location>
</feature>
<organism evidence="10 11">
    <name type="scientific">Cohnella hashimotonis</name>
    <dbReference type="NCBI Taxonomy" id="2826895"/>
    <lineage>
        <taxon>Bacteria</taxon>
        <taxon>Bacillati</taxon>
        <taxon>Bacillota</taxon>
        <taxon>Bacilli</taxon>
        <taxon>Bacillales</taxon>
        <taxon>Paenibacillaceae</taxon>
        <taxon>Cohnella</taxon>
    </lineage>
</organism>
<evidence type="ECO:0000256" key="7">
    <source>
        <dbReference type="ARBA" id="ARBA00022840"/>
    </source>
</evidence>
<dbReference type="PANTHER" id="PTHR43065">
    <property type="entry name" value="SENSOR HISTIDINE KINASE"/>
    <property type="match status" value="1"/>
</dbReference>
<keyword evidence="7 10" id="KW-0067">ATP-binding</keyword>
<keyword evidence="8" id="KW-0902">Two-component regulatory system</keyword>
<keyword evidence="5" id="KW-0547">Nucleotide-binding</keyword>
<evidence type="ECO:0000256" key="1">
    <source>
        <dbReference type="ARBA" id="ARBA00000085"/>
    </source>
</evidence>
<evidence type="ECO:0000256" key="3">
    <source>
        <dbReference type="ARBA" id="ARBA00022553"/>
    </source>
</evidence>
<dbReference type="RefSeq" id="WP_282908134.1">
    <property type="nucleotide sequence ID" value="NZ_JAGRPV010000001.1"/>
</dbReference>
<dbReference type="CDD" id="cd00130">
    <property type="entry name" value="PAS"/>
    <property type="match status" value="1"/>
</dbReference>
<evidence type="ECO:0000313" key="11">
    <source>
        <dbReference type="Proteomes" id="UP001161691"/>
    </source>
</evidence>
<dbReference type="InterPro" id="IPR003594">
    <property type="entry name" value="HATPase_dom"/>
</dbReference>
<dbReference type="Pfam" id="PF00512">
    <property type="entry name" value="HisKA"/>
    <property type="match status" value="1"/>
</dbReference>
<dbReference type="GO" id="GO:0005524">
    <property type="term" value="F:ATP binding"/>
    <property type="evidence" value="ECO:0007669"/>
    <property type="project" value="UniProtKB-KW"/>
</dbReference>
<dbReference type="SMART" id="SM00388">
    <property type="entry name" value="HisKA"/>
    <property type="match status" value="1"/>
</dbReference>